<sequence length="48" mass="5176">MTSSIGVSPVKHANIIYPTIAFIKAAHSQLLFDEGRIAPTTHPVFKIG</sequence>
<protein>
    <submittedName>
        <fullName evidence="1">Uncharacterized protein</fullName>
    </submittedName>
</protein>
<gene>
    <name evidence="1" type="ORF">S12H4_56991</name>
</gene>
<proteinExistence type="predicted"/>
<reference evidence="1" key="1">
    <citation type="journal article" date="2014" name="Front. Microbiol.">
        <title>High frequency of phylogenetically diverse reductive dehalogenase-homologous genes in deep subseafloor sedimentary metagenomes.</title>
        <authorList>
            <person name="Kawai M."/>
            <person name="Futagami T."/>
            <person name="Toyoda A."/>
            <person name="Takaki Y."/>
            <person name="Nishi S."/>
            <person name="Hori S."/>
            <person name="Arai W."/>
            <person name="Tsubouchi T."/>
            <person name="Morono Y."/>
            <person name="Uchiyama I."/>
            <person name="Ito T."/>
            <person name="Fujiyama A."/>
            <person name="Inagaki F."/>
            <person name="Takami H."/>
        </authorList>
    </citation>
    <scope>NUCLEOTIDE SEQUENCE</scope>
    <source>
        <strain evidence="1">Expedition CK06-06</strain>
    </source>
</reference>
<dbReference type="AlphaFoldDB" id="X1W0N4"/>
<comment type="caution">
    <text evidence="1">The sequence shown here is derived from an EMBL/GenBank/DDBJ whole genome shotgun (WGS) entry which is preliminary data.</text>
</comment>
<name>X1W0N4_9ZZZZ</name>
<organism evidence="1">
    <name type="scientific">marine sediment metagenome</name>
    <dbReference type="NCBI Taxonomy" id="412755"/>
    <lineage>
        <taxon>unclassified sequences</taxon>
        <taxon>metagenomes</taxon>
        <taxon>ecological metagenomes</taxon>
    </lineage>
</organism>
<accession>X1W0N4</accession>
<evidence type="ECO:0000313" key="1">
    <source>
        <dbReference type="EMBL" id="GAJ20510.1"/>
    </source>
</evidence>
<dbReference type="EMBL" id="BARW01036779">
    <property type="protein sequence ID" value="GAJ20510.1"/>
    <property type="molecule type" value="Genomic_DNA"/>
</dbReference>